<gene>
    <name evidence="8" type="primary">rpl22</name>
</gene>
<protein>
    <recommendedName>
        <fullName evidence="6">Large ribosomal subunit protein uL22c</fullName>
    </recommendedName>
</protein>
<dbReference type="GO" id="GO:0006412">
    <property type="term" value="P:translation"/>
    <property type="evidence" value="ECO:0007669"/>
    <property type="project" value="InterPro"/>
</dbReference>
<dbReference type="InterPro" id="IPR005727">
    <property type="entry name" value="Ribosomal_uL22_bac/chlpt-type"/>
</dbReference>
<evidence type="ECO:0000256" key="1">
    <source>
        <dbReference type="ARBA" id="ARBA00009451"/>
    </source>
</evidence>
<dbReference type="EMBL" id="MG601102">
    <property type="protein sequence ID" value="AWW13700.1"/>
    <property type="molecule type" value="Genomic_DNA"/>
</dbReference>
<keyword evidence="3" id="KW-0694">RNA-binding</keyword>
<dbReference type="InterPro" id="IPR001063">
    <property type="entry name" value="Ribosomal_uL22"/>
</dbReference>
<keyword evidence="8" id="KW-0934">Plastid</keyword>
<evidence type="ECO:0000256" key="3">
    <source>
        <dbReference type="ARBA" id="ARBA00022884"/>
    </source>
</evidence>
<dbReference type="InterPro" id="IPR018260">
    <property type="entry name" value="Ribosomal_uL22_CS"/>
</dbReference>
<evidence type="ECO:0000256" key="6">
    <source>
        <dbReference type="ARBA" id="ARBA00035285"/>
    </source>
</evidence>
<dbReference type="GO" id="GO:0003735">
    <property type="term" value="F:structural constituent of ribosome"/>
    <property type="evidence" value="ECO:0007669"/>
    <property type="project" value="InterPro"/>
</dbReference>
<keyword evidence="4 7" id="KW-0689">Ribosomal protein</keyword>
<evidence type="ECO:0000256" key="4">
    <source>
        <dbReference type="ARBA" id="ARBA00022980"/>
    </source>
</evidence>
<accession>A0A2Z4HFZ3</accession>
<keyword evidence="2" id="KW-0699">rRNA-binding</keyword>
<proteinExistence type="inferred from homology"/>
<dbReference type="GO" id="GO:0015934">
    <property type="term" value="C:large ribosomal subunit"/>
    <property type="evidence" value="ECO:0007669"/>
    <property type="project" value="InterPro"/>
</dbReference>
<dbReference type="HAMAP" id="MF_01331_B">
    <property type="entry name" value="Ribosomal_uL22_B"/>
    <property type="match status" value="1"/>
</dbReference>
<dbReference type="NCBIfam" id="TIGR01044">
    <property type="entry name" value="rplV_bact"/>
    <property type="match status" value="1"/>
</dbReference>
<sequence length="114" mass="12774">MATEVKAIAKYVRISPQKVRRILDQIRGKSYKDAVILLSVMPYKACSLILKIVDSAAANAQTTKGLNKNTLIISKTFVDKGSTLKRFRPRAQGRAYRILKPTCHITVQVQDQNT</sequence>
<geneLocation type="plastid" evidence="8"/>
<evidence type="ECO:0000256" key="5">
    <source>
        <dbReference type="ARBA" id="ARBA00023274"/>
    </source>
</evidence>
<evidence type="ECO:0000256" key="7">
    <source>
        <dbReference type="RuleBase" id="RU004005"/>
    </source>
</evidence>
<evidence type="ECO:0000256" key="2">
    <source>
        <dbReference type="ARBA" id="ARBA00022730"/>
    </source>
</evidence>
<evidence type="ECO:0000313" key="8">
    <source>
        <dbReference type="EMBL" id="AWW13700.1"/>
    </source>
</evidence>
<dbReference type="GO" id="GO:0019843">
    <property type="term" value="F:rRNA binding"/>
    <property type="evidence" value="ECO:0007669"/>
    <property type="project" value="UniProtKB-KW"/>
</dbReference>
<reference evidence="8" key="1">
    <citation type="journal article" date="2018" name="Adv. Bot. Res.">
        <title>Chapter Four - Comparative Plastid Genomics of Glaucophytes species.</title>
        <authorList>
            <person name="Reyes-Prieto A."/>
            <person name="Russell S."/>
            <person name="Figueroa-Martinez F."/>
            <person name="Jackson C."/>
        </authorList>
    </citation>
    <scope>NUCLEOTIDE SEQUENCE</scope>
    <source>
        <strain evidence="8">NIES-764</strain>
    </source>
</reference>
<dbReference type="InterPro" id="IPR036394">
    <property type="entry name" value="Ribosomal_uL22_sf"/>
</dbReference>
<dbReference type="AlphaFoldDB" id="A0A2Z4HFZ3"/>
<dbReference type="CDD" id="cd00336">
    <property type="entry name" value="Ribosomal_L22"/>
    <property type="match status" value="1"/>
</dbReference>
<organism evidence="8">
    <name type="scientific">Cyanophora sudae</name>
    <dbReference type="NCBI Taxonomy" id="1522369"/>
    <lineage>
        <taxon>Eukaryota</taxon>
        <taxon>Glaucocystophyceae</taxon>
        <taxon>Cyanophorales</taxon>
        <taxon>Cyanophoraceae</taxon>
        <taxon>Cyanophora</taxon>
    </lineage>
</organism>
<dbReference type="RefSeq" id="YP_009504553.1">
    <property type="nucleotide sequence ID" value="NC_038215.1"/>
</dbReference>
<dbReference type="PANTHER" id="PTHR13501:SF8">
    <property type="entry name" value="LARGE RIBOSOMAL SUBUNIT PROTEIN UL22M"/>
    <property type="match status" value="1"/>
</dbReference>
<dbReference type="PANTHER" id="PTHR13501">
    <property type="entry name" value="CHLOROPLAST 50S RIBOSOMAL PROTEIN L22-RELATED"/>
    <property type="match status" value="1"/>
</dbReference>
<dbReference type="GeneID" id="37543651"/>
<keyword evidence="5 7" id="KW-0687">Ribonucleoprotein</keyword>
<dbReference type="SUPFAM" id="SSF54843">
    <property type="entry name" value="Ribosomal protein L22"/>
    <property type="match status" value="1"/>
</dbReference>
<comment type="similarity">
    <text evidence="1 7">Belongs to the universal ribosomal protein uL22 family.</text>
</comment>
<dbReference type="Pfam" id="PF00237">
    <property type="entry name" value="Ribosomal_L22"/>
    <property type="match status" value="1"/>
</dbReference>
<dbReference type="InterPro" id="IPR047867">
    <property type="entry name" value="Ribosomal_uL22_bac/org-type"/>
</dbReference>
<dbReference type="Gene3D" id="3.90.470.10">
    <property type="entry name" value="Ribosomal protein L22/L17"/>
    <property type="match status" value="1"/>
</dbReference>
<name>A0A2Z4HFZ3_9EUKA</name>
<dbReference type="PROSITE" id="PS00464">
    <property type="entry name" value="RIBOSOMAL_L22"/>
    <property type="match status" value="1"/>
</dbReference>